<dbReference type="AlphaFoldDB" id="A0A4Y2LRQ5"/>
<dbReference type="Proteomes" id="UP000499080">
    <property type="component" value="Unassembled WGS sequence"/>
</dbReference>
<evidence type="ECO:0000313" key="1">
    <source>
        <dbReference type="EMBL" id="GBN17505.1"/>
    </source>
</evidence>
<protein>
    <submittedName>
        <fullName evidence="1">Uncharacterized protein</fullName>
    </submittedName>
</protein>
<gene>
    <name evidence="1" type="ORF">AVEN_266058_1</name>
</gene>
<dbReference type="EMBL" id="BGPR01006265">
    <property type="protein sequence ID" value="GBN17505.1"/>
    <property type="molecule type" value="Genomic_DNA"/>
</dbReference>
<comment type="caution">
    <text evidence="1">The sequence shown here is derived from an EMBL/GenBank/DDBJ whole genome shotgun (WGS) entry which is preliminary data.</text>
</comment>
<name>A0A4Y2LRQ5_ARAVE</name>
<accession>A0A4Y2LRQ5</accession>
<proteinExistence type="predicted"/>
<sequence length="131" mass="15074">MNTVESPDCRKEQYVLYKPCIIDSITKVLCTEPRKGGTSCHRDEAFNKPTAWHHYCSLQPYRSDSRCNSGSYYRIFTKLVSMKTSRGEYCIAMKPLTSQQHGIIIVVFNLIDRTVAITRGVIIAFSQNWCR</sequence>
<organism evidence="1 2">
    <name type="scientific">Araneus ventricosus</name>
    <name type="common">Orbweaver spider</name>
    <name type="synonym">Epeira ventricosa</name>
    <dbReference type="NCBI Taxonomy" id="182803"/>
    <lineage>
        <taxon>Eukaryota</taxon>
        <taxon>Metazoa</taxon>
        <taxon>Ecdysozoa</taxon>
        <taxon>Arthropoda</taxon>
        <taxon>Chelicerata</taxon>
        <taxon>Arachnida</taxon>
        <taxon>Araneae</taxon>
        <taxon>Araneomorphae</taxon>
        <taxon>Entelegynae</taxon>
        <taxon>Araneoidea</taxon>
        <taxon>Araneidae</taxon>
        <taxon>Araneus</taxon>
    </lineage>
</organism>
<keyword evidence="2" id="KW-1185">Reference proteome</keyword>
<reference evidence="1 2" key="1">
    <citation type="journal article" date="2019" name="Sci. Rep.">
        <title>Orb-weaving spider Araneus ventricosus genome elucidates the spidroin gene catalogue.</title>
        <authorList>
            <person name="Kono N."/>
            <person name="Nakamura H."/>
            <person name="Ohtoshi R."/>
            <person name="Moran D.A.P."/>
            <person name="Shinohara A."/>
            <person name="Yoshida Y."/>
            <person name="Fujiwara M."/>
            <person name="Mori M."/>
            <person name="Tomita M."/>
            <person name="Arakawa K."/>
        </authorList>
    </citation>
    <scope>NUCLEOTIDE SEQUENCE [LARGE SCALE GENOMIC DNA]</scope>
</reference>
<evidence type="ECO:0000313" key="2">
    <source>
        <dbReference type="Proteomes" id="UP000499080"/>
    </source>
</evidence>